<dbReference type="Proteomes" id="UP000307440">
    <property type="component" value="Unassembled WGS sequence"/>
</dbReference>
<organism evidence="2 3">
    <name type="scientific">Coprinopsis marcescibilis</name>
    <name type="common">Agaric fungus</name>
    <name type="synonym">Psathyrella marcescibilis</name>
    <dbReference type="NCBI Taxonomy" id="230819"/>
    <lineage>
        <taxon>Eukaryota</taxon>
        <taxon>Fungi</taxon>
        <taxon>Dikarya</taxon>
        <taxon>Basidiomycota</taxon>
        <taxon>Agaricomycotina</taxon>
        <taxon>Agaricomycetes</taxon>
        <taxon>Agaricomycetidae</taxon>
        <taxon>Agaricales</taxon>
        <taxon>Agaricineae</taxon>
        <taxon>Psathyrellaceae</taxon>
        <taxon>Coprinopsis</taxon>
    </lineage>
</organism>
<gene>
    <name evidence="2" type="ORF">FA15DRAFT_709180</name>
</gene>
<dbReference type="AlphaFoldDB" id="A0A5C3KGJ1"/>
<protein>
    <submittedName>
        <fullName evidence="2">Uncharacterized protein</fullName>
    </submittedName>
</protein>
<feature type="compositionally biased region" description="Polar residues" evidence="1">
    <location>
        <begin position="176"/>
        <end position="185"/>
    </location>
</feature>
<name>A0A5C3KGJ1_COPMA</name>
<accession>A0A5C3KGJ1</accession>
<feature type="region of interest" description="Disordered" evidence="1">
    <location>
        <begin position="13"/>
        <end position="56"/>
    </location>
</feature>
<feature type="region of interest" description="Disordered" evidence="1">
    <location>
        <begin position="105"/>
        <end position="185"/>
    </location>
</feature>
<reference evidence="2 3" key="1">
    <citation type="journal article" date="2019" name="Nat. Ecol. Evol.">
        <title>Megaphylogeny resolves global patterns of mushroom evolution.</title>
        <authorList>
            <person name="Varga T."/>
            <person name="Krizsan K."/>
            <person name="Foldi C."/>
            <person name="Dima B."/>
            <person name="Sanchez-Garcia M."/>
            <person name="Sanchez-Ramirez S."/>
            <person name="Szollosi G.J."/>
            <person name="Szarkandi J.G."/>
            <person name="Papp V."/>
            <person name="Albert L."/>
            <person name="Andreopoulos W."/>
            <person name="Angelini C."/>
            <person name="Antonin V."/>
            <person name="Barry K.W."/>
            <person name="Bougher N.L."/>
            <person name="Buchanan P."/>
            <person name="Buyck B."/>
            <person name="Bense V."/>
            <person name="Catcheside P."/>
            <person name="Chovatia M."/>
            <person name="Cooper J."/>
            <person name="Damon W."/>
            <person name="Desjardin D."/>
            <person name="Finy P."/>
            <person name="Geml J."/>
            <person name="Haridas S."/>
            <person name="Hughes K."/>
            <person name="Justo A."/>
            <person name="Karasinski D."/>
            <person name="Kautmanova I."/>
            <person name="Kiss B."/>
            <person name="Kocsube S."/>
            <person name="Kotiranta H."/>
            <person name="LaButti K.M."/>
            <person name="Lechner B.E."/>
            <person name="Liimatainen K."/>
            <person name="Lipzen A."/>
            <person name="Lukacs Z."/>
            <person name="Mihaltcheva S."/>
            <person name="Morgado L.N."/>
            <person name="Niskanen T."/>
            <person name="Noordeloos M.E."/>
            <person name="Ohm R.A."/>
            <person name="Ortiz-Santana B."/>
            <person name="Ovrebo C."/>
            <person name="Racz N."/>
            <person name="Riley R."/>
            <person name="Savchenko A."/>
            <person name="Shiryaev A."/>
            <person name="Soop K."/>
            <person name="Spirin V."/>
            <person name="Szebenyi C."/>
            <person name="Tomsovsky M."/>
            <person name="Tulloss R.E."/>
            <person name="Uehling J."/>
            <person name="Grigoriev I.V."/>
            <person name="Vagvolgyi C."/>
            <person name="Papp T."/>
            <person name="Martin F.M."/>
            <person name="Miettinen O."/>
            <person name="Hibbett D.S."/>
            <person name="Nagy L.G."/>
        </authorList>
    </citation>
    <scope>NUCLEOTIDE SEQUENCE [LARGE SCALE GENOMIC DNA]</scope>
    <source>
        <strain evidence="2 3">CBS 121175</strain>
    </source>
</reference>
<proteinExistence type="predicted"/>
<evidence type="ECO:0000313" key="2">
    <source>
        <dbReference type="EMBL" id="TFK19220.1"/>
    </source>
</evidence>
<dbReference type="EMBL" id="ML210353">
    <property type="protein sequence ID" value="TFK19220.1"/>
    <property type="molecule type" value="Genomic_DNA"/>
</dbReference>
<sequence>MDALRVEIVQLMDPDTGFTPAGSSDEPVGGQSRAHVGAGDAPDSLAVGPSSSQTRGTLYERMLEVQQQLARIESLQAEDGPDSASTAREMIRELRARVDELMDVSAQPVASGSTVTARAEGSGEAAGPQGQTGGVGTNAITIRESGEVGESGGRAVAPPSLPPPYSETADAVPAGEQQSPLGAVK</sequence>
<keyword evidence="3" id="KW-1185">Reference proteome</keyword>
<evidence type="ECO:0000256" key="1">
    <source>
        <dbReference type="SAM" id="MobiDB-lite"/>
    </source>
</evidence>
<evidence type="ECO:0000313" key="3">
    <source>
        <dbReference type="Proteomes" id="UP000307440"/>
    </source>
</evidence>